<comment type="caution">
    <text evidence="1">The sequence shown here is derived from an EMBL/GenBank/DDBJ whole genome shotgun (WGS) entry which is preliminary data.</text>
</comment>
<sequence length="398" mass="45159">MTSLTLHLQPDDFSGLLARYREGGISEGVAEAIEAAFTRQLRGAFGAVLIDSRLTLWPDPHATVRGIVFDGPMHVSALDLTIDLARGTPPIDAVRFAPPLVSGYARNGAVQSVEPRLRSQSMARRERYRVRQGSLLIPHTAFGFRAADVRECTCPVHYLRPDLSQGETLRRYLCWICSCCARRYRCSCAEGAAEYYAARLHRAPAVDPASITPRDGICHLCREIPSTRTYISPMYGGPVRQHYMPYISEQAYRDGVDLREAENRVRERLGVPRIGEAWVSETALYWLLRAIYPDEVIEREASPAWLGRQRLDIYFPELGVAVEYQGEQHTRAVERFGGEAGFARTRERDREKRRKARAAGVVLVEFRHDETLTEARVERRLARAFSAARRARRTSRRD</sequence>
<dbReference type="Gene3D" id="3.40.960.10">
    <property type="entry name" value="VSR Endonuclease"/>
    <property type="match status" value="1"/>
</dbReference>
<gene>
    <name evidence="1" type="ORF">J2T57_001638</name>
</gene>
<dbReference type="Proteomes" id="UP001205843">
    <property type="component" value="Unassembled WGS sequence"/>
</dbReference>
<protein>
    <submittedName>
        <fullName evidence="1">Uncharacterized protein</fullName>
    </submittedName>
</protein>
<dbReference type="RefSeq" id="WP_253476603.1">
    <property type="nucleotide sequence ID" value="NZ_JALJXV010000003.1"/>
</dbReference>
<evidence type="ECO:0000313" key="1">
    <source>
        <dbReference type="EMBL" id="MCP1674536.1"/>
    </source>
</evidence>
<dbReference type="AlphaFoldDB" id="A0AAE3G2E8"/>
<proteinExistence type="predicted"/>
<accession>A0AAE3G2E8</accession>
<reference evidence="1" key="1">
    <citation type="submission" date="2022-03" db="EMBL/GenBank/DDBJ databases">
        <title>Genomic Encyclopedia of Type Strains, Phase III (KMG-III): the genomes of soil and plant-associated and newly described type strains.</title>
        <authorList>
            <person name="Whitman W."/>
        </authorList>
    </citation>
    <scope>NUCLEOTIDE SEQUENCE</scope>
    <source>
        <strain evidence="1">ANL 6-2</strain>
    </source>
</reference>
<evidence type="ECO:0000313" key="2">
    <source>
        <dbReference type="Proteomes" id="UP001205843"/>
    </source>
</evidence>
<name>A0AAE3G2E8_9GAMM</name>
<organism evidence="1 2">
    <name type="scientific">Natronocella acetinitrilica</name>
    <dbReference type="NCBI Taxonomy" id="414046"/>
    <lineage>
        <taxon>Bacteria</taxon>
        <taxon>Pseudomonadati</taxon>
        <taxon>Pseudomonadota</taxon>
        <taxon>Gammaproteobacteria</taxon>
        <taxon>Chromatiales</taxon>
        <taxon>Ectothiorhodospiraceae</taxon>
        <taxon>Natronocella</taxon>
    </lineage>
</organism>
<keyword evidence="2" id="KW-1185">Reference proteome</keyword>
<dbReference type="EMBL" id="JALJXV010000003">
    <property type="protein sequence ID" value="MCP1674536.1"/>
    <property type="molecule type" value="Genomic_DNA"/>
</dbReference>